<dbReference type="PANTHER" id="PTHR43428:SF1">
    <property type="entry name" value="ARSENATE REDUCTASE"/>
    <property type="match status" value="1"/>
</dbReference>
<sequence length="149" mass="17007">MHYPVRVLFLCTGNSARSQMAEGLLRTLGGNDFEVHSAGLEPQELNPRAVKAMAESNIDISGQHSKHLNEFLDIQFDYVITVCDRARDSCPTFPRDSENIHWGYDDPAAAQGTEEEKLAVFRRVRNEIRQRLGIWIPVMRKKLRDRGLV</sequence>
<dbReference type="Pfam" id="PF01451">
    <property type="entry name" value="LMWPc"/>
    <property type="match status" value="1"/>
</dbReference>
<dbReference type="CDD" id="cd16345">
    <property type="entry name" value="LMWP_ArsC"/>
    <property type="match status" value="1"/>
</dbReference>
<dbReference type="OrthoDB" id="9793058at2"/>
<dbReference type="EC" id="3.1.3.48" evidence="3"/>
<dbReference type="AlphaFoldDB" id="S6AKH6"/>
<dbReference type="KEGG" id="sdr:SCD_n03107"/>
<geneLocation type="plasmid" evidence="3 4">
    <name>pSCD</name>
</geneLocation>
<dbReference type="EMBL" id="AP013067">
    <property type="protein sequence ID" value="BAN36906.1"/>
    <property type="molecule type" value="Genomic_DNA"/>
</dbReference>
<keyword evidence="3" id="KW-0378">Hydrolase</keyword>
<keyword evidence="4" id="KW-1185">Reference proteome</keyword>
<dbReference type="SMART" id="SM00226">
    <property type="entry name" value="LMWPc"/>
    <property type="match status" value="1"/>
</dbReference>
<dbReference type="HOGENOM" id="CLU_071415_3_2_4"/>
<dbReference type="GO" id="GO:0016491">
    <property type="term" value="F:oxidoreductase activity"/>
    <property type="evidence" value="ECO:0007669"/>
    <property type="project" value="UniProtKB-KW"/>
</dbReference>
<dbReference type="SUPFAM" id="SSF52788">
    <property type="entry name" value="Phosphotyrosine protein phosphatases I"/>
    <property type="match status" value="1"/>
</dbReference>
<proteinExistence type="predicted"/>
<name>S6AKH6_SULDS</name>
<organism evidence="3 4">
    <name type="scientific">Sulfuricella denitrificans (strain DSM 22764 / NBRC 105220 / skB26)</name>
    <dbReference type="NCBI Taxonomy" id="1163617"/>
    <lineage>
        <taxon>Bacteria</taxon>
        <taxon>Pseudomonadati</taxon>
        <taxon>Pseudomonadota</taxon>
        <taxon>Betaproteobacteria</taxon>
        <taxon>Nitrosomonadales</taxon>
        <taxon>Sulfuricellaceae</taxon>
        <taxon>Sulfuricella</taxon>
    </lineage>
</organism>
<keyword evidence="3" id="KW-0614">Plasmid</keyword>
<dbReference type="Gene3D" id="3.40.50.2300">
    <property type="match status" value="1"/>
</dbReference>
<feature type="domain" description="Phosphotyrosine protein phosphatase I" evidence="2">
    <location>
        <begin position="5"/>
        <end position="138"/>
    </location>
</feature>
<dbReference type="InterPro" id="IPR023485">
    <property type="entry name" value="Ptyr_pPase"/>
</dbReference>
<dbReference type="Proteomes" id="UP000015559">
    <property type="component" value="Plasmid pSCD"/>
</dbReference>
<dbReference type="GO" id="GO:0004725">
    <property type="term" value="F:protein tyrosine phosphatase activity"/>
    <property type="evidence" value="ECO:0007669"/>
    <property type="project" value="UniProtKB-EC"/>
</dbReference>
<dbReference type="InterPro" id="IPR036196">
    <property type="entry name" value="Ptyr_pPase_sf"/>
</dbReference>
<evidence type="ECO:0000313" key="3">
    <source>
        <dbReference type="EMBL" id="BAN36906.1"/>
    </source>
</evidence>
<keyword evidence="3" id="KW-0560">Oxidoreductase</keyword>
<gene>
    <name evidence="3" type="primary">arsC</name>
    <name evidence="3" type="ORF">SCD_n03107</name>
</gene>
<accession>S6AKH6</accession>
<evidence type="ECO:0000313" key="4">
    <source>
        <dbReference type="Proteomes" id="UP000015559"/>
    </source>
</evidence>
<reference evidence="3 4" key="1">
    <citation type="journal article" date="2012" name="Appl. Environ. Microbiol.">
        <title>Draft genome sequence of a psychrotolerant sulfur-oxidizing bacterium, Sulfuricella denitrificans skB26, and proteomic insights into cold adaptation.</title>
        <authorList>
            <person name="Watanabe T."/>
            <person name="Kojima H."/>
            <person name="Fukui M."/>
        </authorList>
    </citation>
    <scope>NUCLEOTIDE SEQUENCE [LARGE SCALE GENOMIC DNA]</scope>
    <source>
        <strain evidence="4">skB26</strain>
        <plasmid evidence="3 4">pSCD</plasmid>
    </source>
</reference>
<dbReference type="GO" id="GO:0046685">
    <property type="term" value="P:response to arsenic-containing substance"/>
    <property type="evidence" value="ECO:0007669"/>
    <property type="project" value="UniProtKB-KW"/>
</dbReference>
<protein>
    <submittedName>
        <fullName evidence="3">Protein tyrosine phosphatase</fullName>
        <ecNumber evidence="3">1.2.4.-</ecNumber>
        <ecNumber evidence="3">3.1.3.48</ecNumber>
    </submittedName>
</protein>
<dbReference type="PANTHER" id="PTHR43428">
    <property type="entry name" value="ARSENATE REDUCTASE"/>
    <property type="match status" value="1"/>
</dbReference>
<keyword evidence="1" id="KW-0059">Arsenical resistance</keyword>
<dbReference type="EC" id="1.2.4.-" evidence="3"/>
<evidence type="ECO:0000259" key="2">
    <source>
        <dbReference type="SMART" id="SM00226"/>
    </source>
</evidence>
<evidence type="ECO:0000256" key="1">
    <source>
        <dbReference type="ARBA" id="ARBA00022849"/>
    </source>
</evidence>